<reference evidence="1" key="1">
    <citation type="submission" date="2018-09" db="EMBL/GenBank/DDBJ databases">
        <title>A genomic encyclopedia of anaerobic methanotrophic archaea.</title>
        <authorList>
            <person name="Skennerton C.T."/>
            <person name="Chadwick G.L."/>
            <person name="Laso-Perez R."/>
            <person name="Leu A.O."/>
            <person name="Speth D.R."/>
            <person name="Yu H."/>
            <person name="Morgan-Lang C."/>
            <person name="Hatzenpichler R."/>
            <person name="Goudeau D."/>
            <person name="Malmstrom R."/>
            <person name="Woyke T."/>
            <person name="Hallam S."/>
            <person name="Tyson G.W."/>
            <person name="Wegener G."/>
            <person name="Boetius A."/>
            <person name="Orphan V.J."/>
        </authorList>
    </citation>
    <scope>NUCLEOTIDE SEQUENCE</scope>
    <source>
        <strain evidence="1">CONS3730D10UFb2</strain>
    </source>
</reference>
<dbReference type="EMBL" id="QYBA01000045">
    <property type="protein sequence ID" value="TKY92278.1"/>
    <property type="molecule type" value="Genomic_DNA"/>
</dbReference>
<name>A0AC61SCG8_9EURY</name>
<comment type="caution">
    <text evidence="1">The sequence shown here is derived from an EMBL/GenBank/DDBJ whole genome shotgun (WGS) entry which is preliminary data.</text>
</comment>
<proteinExistence type="predicted"/>
<evidence type="ECO:0000313" key="1">
    <source>
        <dbReference type="EMBL" id="TKY92278.1"/>
    </source>
</evidence>
<protein>
    <submittedName>
        <fullName evidence="1">U32 family peptidase</fullName>
    </submittedName>
</protein>
<gene>
    <name evidence="1" type="ORF">C5S46_01440</name>
</gene>
<evidence type="ECO:0000313" key="2">
    <source>
        <dbReference type="Proteomes" id="UP000315423"/>
    </source>
</evidence>
<organism evidence="1 2">
    <name type="scientific">Candidatus Methanomarinus sp</name>
    <dbReference type="NCBI Taxonomy" id="3386244"/>
    <lineage>
        <taxon>Archaea</taxon>
        <taxon>Methanobacteriati</taxon>
        <taxon>Methanobacteriota</taxon>
        <taxon>Stenosarchaea group</taxon>
        <taxon>Methanomicrobia</taxon>
        <taxon>Methanosarcinales</taxon>
        <taxon>ANME-2 cluster</taxon>
        <taxon>Candidatus Methanocomedenaceae</taxon>
        <taxon>Candidatus Methanomarinus</taxon>
    </lineage>
</organism>
<accession>A0AC61SCG8</accession>
<dbReference type="Proteomes" id="UP000315423">
    <property type="component" value="Unassembled WGS sequence"/>
</dbReference>
<feature type="non-terminal residue" evidence="1">
    <location>
        <position position="1"/>
    </location>
</feature>
<sequence>ENGADAVYMGTGEFNARTNAENFTIKTLLNAIDFAHSRDVSAYITVNTLIKDHEMDRVVKYLELLCNHGADAVIIQDMGVLGIIKKQFRELPIHASTQMSIHNSTGIELLGSLGIKRAVLARELTLGEINSIRSGTDIELEVFIHGALCISYSGRCLMSSYIGGRSGNRGRCAQPCRKKYQVFTSKAIEDKGYLLSPRDLNLSSRLGHLIAAGVDSFKIEGRMKKPEYVAVVTKTYRDILDRLRDDPNAGITPEEQQRLEIIFNRGFVEGFLNGNPGRSLMSIRLPGNHGTFLGRVKSL</sequence>